<dbReference type="Proteomes" id="UP001154420">
    <property type="component" value="Unassembled WGS sequence"/>
</dbReference>
<evidence type="ECO:0000313" key="2">
    <source>
        <dbReference type="EMBL" id="NBJ94411.1"/>
    </source>
</evidence>
<evidence type="ECO:0000313" key="3">
    <source>
        <dbReference type="Proteomes" id="UP001154420"/>
    </source>
</evidence>
<gene>
    <name evidence="2" type="ORF">D5281_17930</name>
</gene>
<proteinExistence type="predicted"/>
<evidence type="ECO:0000259" key="1">
    <source>
        <dbReference type="Pfam" id="PF13271"/>
    </source>
</evidence>
<dbReference type="InterPro" id="IPR025139">
    <property type="entry name" value="DUF4062"/>
</dbReference>
<accession>A0A9X5BHW4</accession>
<dbReference type="RefSeq" id="WP_160561441.1">
    <property type="nucleotide sequence ID" value="NZ_QZDT01000038.1"/>
</dbReference>
<feature type="domain" description="DUF4062" evidence="1">
    <location>
        <begin position="7"/>
        <end position="87"/>
    </location>
</feature>
<sequence>MDKKYTVFLSSTYDDLREERNEVIHALLEMNCIPCGMEYFPSDNDKQFEFIKSVIDESDYYILIIAGRYGSIGKNGKSYTEMEYRYAIEKSIPVLIFLHNDIGAIHLDKSERNEQNRRKLEKFMQDVSKDRMVKYWNGKEDLARKVSTTMFSVMERHPAAGWIKGTPFLEEMVSTYDKNDSRIEDELAEIAYHCKMQENFKQAHLFLKWGYLLSPENINVLREYGGLCYDEKNYAQALVYWEKLLSLQESCGNYYICALTYYLLGKYTEAKEYCYSALKFPDEGYREKAKELLKNWN</sequence>
<dbReference type="EMBL" id="QZDT01000038">
    <property type="protein sequence ID" value="NBJ94411.1"/>
    <property type="molecule type" value="Genomic_DNA"/>
</dbReference>
<dbReference type="SUPFAM" id="SSF48452">
    <property type="entry name" value="TPR-like"/>
    <property type="match status" value="1"/>
</dbReference>
<keyword evidence="3" id="KW-1185">Reference proteome</keyword>
<dbReference type="InterPro" id="IPR011990">
    <property type="entry name" value="TPR-like_helical_dom_sf"/>
</dbReference>
<reference evidence="2" key="1">
    <citation type="submission" date="2018-09" db="EMBL/GenBank/DDBJ databases">
        <title>Murine metabolic-syndrome-specific gut microbial biobank.</title>
        <authorList>
            <person name="Liu C."/>
        </authorList>
    </citation>
    <scope>NUCLEOTIDE SEQUENCE</scope>
    <source>
        <strain evidence="2">D42-62</strain>
    </source>
</reference>
<comment type="caution">
    <text evidence="2">The sequence shown here is derived from an EMBL/GenBank/DDBJ whole genome shotgun (WGS) entry which is preliminary data.</text>
</comment>
<organism evidence="2 3">
    <name type="scientific">Parablautia muri</name>
    <dbReference type="NCBI Taxonomy" id="2320879"/>
    <lineage>
        <taxon>Bacteria</taxon>
        <taxon>Bacillati</taxon>
        <taxon>Bacillota</taxon>
        <taxon>Clostridia</taxon>
        <taxon>Lachnospirales</taxon>
        <taxon>Lachnospiraceae</taxon>
        <taxon>Parablautia</taxon>
    </lineage>
</organism>
<protein>
    <submittedName>
        <fullName evidence="2">DUF4062 domain-containing protein</fullName>
    </submittedName>
</protein>
<name>A0A9X5BHW4_9FIRM</name>
<dbReference type="OrthoDB" id="72299at2"/>
<dbReference type="Pfam" id="PF13271">
    <property type="entry name" value="DUF4062"/>
    <property type="match status" value="1"/>
</dbReference>
<dbReference type="Gene3D" id="1.25.40.10">
    <property type="entry name" value="Tetratricopeptide repeat domain"/>
    <property type="match status" value="1"/>
</dbReference>
<dbReference type="AlphaFoldDB" id="A0A9X5BHW4"/>